<feature type="region of interest" description="Disordered" evidence="2">
    <location>
        <begin position="185"/>
        <end position="211"/>
    </location>
</feature>
<dbReference type="eggNOG" id="COG3087">
    <property type="taxonomic scope" value="Bacteria"/>
</dbReference>
<dbReference type="Pfam" id="PF01520">
    <property type="entry name" value="Amidase_3"/>
    <property type="match status" value="1"/>
</dbReference>
<evidence type="ECO:0000313" key="4">
    <source>
        <dbReference type="EMBL" id="EEC58135.1"/>
    </source>
</evidence>
<dbReference type="SUPFAM" id="SSF110997">
    <property type="entry name" value="Sporulation related repeat"/>
    <property type="match status" value="1"/>
</dbReference>
<evidence type="ECO:0000259" key="3">
    <source>
        <dbReference type="PROSITE" id="PS51724"/>
    </source>
</evidence>
<dbReference type="CDD" id="cd02696">
    <property type="entry name" value="MurNAc-LAA"/>
    <property type="match status" value="1"/>
</dbReference>
<protein>
    <recommendedName>
        <fullName evidence="3">SPOR domain-containing protein</fullName>
    </recommendedName>
</protein>
<dbReference type="HOGENOM" id="CLU_014322_9_2_9"/>
<dbReference type="Pfam" id="PF05036">
    <property type="entry name" value="SPOR"/>
    <property type="match status" value="1"/>
</dbReference>
<dbReference type="Proteomes" id="UP000003136">
    <property type="component" value="Unassembled WGS sequence"/>
</dbReference>
<comment type="caution">
    <text evidence="4">The sequence shown here is derived from an EMBL/GenBank/DDBJ whole genome shotgun (WGS) entry which is preliminary data.</text>
</comment>
<dbReference type="SUPFAM" id="SSF53187">
    <property type="entry name" value="Zn-dependent exopeptidases"/>
    <property type="match status" value="1"/>
</dbReference>
<evidence type="ECO:0000256" key="2">
    <source>
        <dbReference type="SAM" id="MobiDB-lite"/>
    </source>
</evidence>
<feature type="domain" description="SPOR" evidence="3">
    <location>
        <begin position="254"/>
        <end position="327"/>
    </location>
</feature>
<dbReference type="EMBL" id="ABVQ01000035">
    <property type="protein sequence ID" value="EEC58135.1"/>
    <property type="molecule type" value="Genomic_DNA"/>
</dbReference>
<reference evidence="4 5" key="1">
    <citation type="submission" date="2008-11" db="EMBL/GenBank/DDBJ databases">
        <title>Draft genome sequence of Bacteroides pectinophilus (ATCC 43243).</title>
        <authorList>
            <person name="Sudarsanam P."/>
            <person name="Ley R."/>
            <person name="Guruge J."/>
            <person name="Turnbaugh P.J."/>
            <person name="Mahowald M."/>
            <person name="Liep D."/>
            <person name="Gordon J."/>
        </authorList>
    </citation>
    <scope>NUCLEOTIDE SEQUENCE [LARGE SCALE GENOMIC DNA]</scope>
    <source>
        <strain evidence="4 5">ATCC 43243</strain>
    </source>
</reference>
<dbReference type="InterPro" id="IPR002508">
    <property type="entry name" value="MurNAc-LAA_cat"/>
</dbReference>
<dbReference type="PANTHER" id="PTHR30404:SF0">
    <property type="entry name" value="N-ACETYLMURAMOYL-L-ALANINE AMIDASE AMIC"/>
    <property type="match status" value="1"/>
</dbReference>
<dbReference type="SMART" id="SM00646">
    <property type="entry name" value="Ami_3"/>
    <property type="match status" value="1"/>
</dbReference>
<dbReference type="InterPro" id="IPR036680">
    <property type="entry name" value="SPOR-like_sf"/>
</dbReference>
<dbReference type="eggNOG" id="COG0860">
    <property type="taxonomic scope" value="Bacteria"/>
</dbReference>
<gene>
    <name evidence="4" type="ORF">BACPEC_01123</name>
</gene>
<keyword evidence="1" id="KW-0378">Hydrolase</keyword>
<dbReference type="PROSITE" id="PS51724">
    <property type="entry name" value="SPOR"/>
    <property type="match status" value="1"/>
</dbReference>
<dbReference type="STRING" id="483218.BACPEC_01123"/>
<evidence type="ECO:0000313" key="5">
    <source>
        <dbReference type="Proteomes" id="UP000003136"/>
    </source>
</evidence>
<keyword evidence="5" id="KW-1185">Reference proteome</keyword>
<dbReference type="AlphaFoldDB" id="B7AR13"/>
<dbReference type="PANTHER" id="PTHR30404">
    <property type="entry name" value="N-ACETYLMURAMOYL-L-ALANINE AMIDASE"/>
    <property type="match status" value="1"/>
</dbReference>
<dbReference type="Gene3D" id="3.30.70.1070">
    <property type="entry name" value="Sporulation related repeat"/>
    <property type="match status" value="1"/>
</dbReference>
<dbReference type="Gene3D" id="3.40.630.40">
    <property type="entry name" value="Zn-dependent exopeptidases"/>
    <property type="match status" value="1"/>
</dbReference>
<dbReference type="GO" id="GO:0042834">
    <property type="term" value="F:peptidoglycan binding"/>
    <property type="evidence" value="ECO:0007669"/>
    <property type="project" value="InterPro"/>
</dbReference>
<reference evidence="4 5" key="2">
    <citation type="submission" date="2008-11" db="EMBL/GenBank/DDBJ databases">
        <authorList>
            <person name="Fulton L."/>
            <person name="Clifton S."/>
            <person name="Fulton B."/>
            <person name="Xu J."/>
            <person name="Minx P."/>
            <person name="Pepin K.H."/>
            <person name="Johnson M."/>
            <person name="Bhonagiri V."/>
            <person name="Nash W.E."/>
            <person name="Mardis E.R."/>
            <person name="Wilson R.K."/>
        </authorList>
    </citation>
    <scope>NUCLEOTIDE SEQUENCE [LARGE SCALE GENOMIC DNA]</scope>
    <source>
        <strain evidence="4 5">ATCC 43243</strain>
    </source>
</reference>
<dbReference type="GO" id="GO:0008745">
    <property type="term" value="F:N-acetylmuramoyl-L-alanine amidase activity"/>
    <property type="evidence" value="ECO:0007669"/>
    <property type="project" value="InterPro"/>
</dbReference>
<proteinExistence type="predicted"/>
<dbReference type="InterPro" id="IPR007730">
    <property type="entry name" value="SPOR-like_dom"/>
</dbReference>
<organism evidence="4 5">
    <name type="scientific">[Bacteroides] pectinophilus ATCC 43243</name>
    <dbReference type="NCBI Taxonomy" id="483218"/>
    <lineage>
        <taxon>Bacteria</taxon>
        <taxon>Bacillati</taxon>
        <taxon>Bacillota</taxon>
        <taxon>Clostridia</taxon>
        <taxon>Eubacteriales</taxon>
    </lineage>
</organism>
<dbReference type="InterPro" id="IPR050695">
    <property type="entry name" value="N-acetylmuramoyl_amidase_3"/>
</dbReference>
<feature type="compositionally biased region" description="Polar residues" evidence="2">
    <location>
        <begin position="197"/>
        <end position="208"/>
    </location>
</feature>
<sequence>MEDIMAQYKVAIDAGHGGSDPGAVYNGRQEKDDVLRLAMAVGKILENSGVDVFYVRNDDTYETPFKKATDANNSGADLFVSLHRNSSEIPNQYSGVESLVYADGGTRSLLADNINSELSAIGFNNLGIDERPNLVVLKRTKMPAVLVETGFINSDTDNRIFDDNFNKIAQGIADGILTTIYQTNRPSKQARPVSADAGNTVSPENDSSAGRYIQPSAEASLSPEAVPSTPPRTMPDGSYTKWGCNCENINDSNAQFDKLYRVQVGAFRNKESADRMLNSLLIEGFPAFIVYDDGIYKVQVGAYGYLANAIKMEERLRRFRYNTYITT</sequence>
<dbReference type="GO" id="GO:0030288">
    <property type="term" value="C:outer membrane-bounded periplasmic space"/>
    <property type="evidence" value="ECO:0007669"/>
    <property type="project" value="TreeGrafter"/>
</dbReference>
<dbReference type="GO" id="GO:0009253">
    <property type="term" value="P:peptidoglycan catabolic process"/>
    <property type="evidence" value="ECO:0007669"/>
    <property type="project" value="InterPro"/>
</dbReference>
<name>B7AR13_9FIRM</name>
<accession>B7AR13</accession>
<evidence type="ECO:0000256" key="1">
    <source>
        <dbReference type="ARBA" id="ARBA00022801"/>
    </source>
</evidence>